<name>A0A2C9JTF3_BIOGL</name>
<dbReference type="GeneID" id="106067541"/>
<keyword evidence="2 7" id="KW-0378">Hydrolase</keyword>
<dbReference type="GO" id="GO:0004045">
    <property type="term" value="F:peptidyl-tRNA hydrolase activity"/>
    <property type="evidence" value="ECO:0007669"/>
    <property type="project" value="UniProtKB-EC"/>
</dbReference>
<dbReference type="EnsemblMetazoa" id="BGLB007802-RB">
    <property type="protein sequence ID" value="BGLB007802-PB"/>
    <property type="gene ID" value="BGLB007802"/>
</dbReference>
<dbReference type="VEuPathDB" id="VectorBase:BGLB007802"/>
<dbReference type="PANTHER" id="PTHR46194">
    <property type="entry name" value="PEPTIDYL-TRNA HYDROLASE PTRHD1-RELATED"/>
    <property type="match status" value="1"/>
</dbReference>
<evidence type="ECO:0000256" key="3">
    <source>
        <dbReference type="ARBA" id="ARBA00048707"/>
    </source>
</evidence>
<dbReference type="SUPFAM" id="SSF102462">
    <property type="entry name" value="Peptidyl-tRNA hydrolase II"/>
    <property type="match status" value="1"/>
</dbReference>
<dbReference type="AlphaFoldDB" id="A0A2C9JTF3"/>
<evidence type="ECO:0000256" key="1">
    <source>
        <dbReference type="ARBA" id="ARBA00013260"/>
    </source>
</evidence>
<dbReference type="Pfam" id="PF01981">
    <property type="entry name" value="PTH2"/>
    <property type="match status" value="1"/>
</dbReference>
<protein>
    <recommendedName>
        <fullName evidence="1">peptidyl-tRNA hydrolase</fullName>
        <ecNumber evidence="1">3.1.1.29</ecNumber>
    </recommendedName>
</protein>
<dbReference type="InterPro" id="IPR023476">
    <property type="entry name" value="Pep_tRNA_hydro_II_dom_sf"/>
</dbReference>
<evidence type="ECO:0000313" key="6">
    <source>
        <dbReference type="Proteomes" id="UP001165740"/>
    </source>
</evidence>
<evidence type="ECO:0000256" key="2">
    <source>
        <dbReference type="ARBA" id="ARBA00022801"/>
    </source>
</evidence>
<proteinExistence type="predicted"/>
<dbReference type="Proteomes" id="UP001165740">
    <property type="component" value="Chromosome 17"/>
</dbReference>
<dbReference type="PANTHER" id="PTHR46194:SF1">
    <property type="entry name" value="PEPTIDYL-TRNA HYDROLASE PTRHD1-RELATED"/>
    <property type="match status" value="1"/>
</dbReference>
<dbReference type="KEGG" id="bgt:106067541"/>
<dbReference type="Proteomes" id="UP000076420">
    <property type="component" value="Unassembled WGS sequence"/>
</dbReference>
<evidence type="ECO:0000313" key="5">
    <source>
        <dbReference type="Proteomes" id="UP000076420"/>
    </source>
</evidence>
<dbReference type="VEuPathDB" id="VectorBase:BGLAX_031271"/>
<reference evidence="4" key="1">
    <citation type="submission" date="2020-05" db="UniProtKB">
        <authorList>
            <consortium name="EnsemblMetazoa"/>
        </authorList>
    </citation>
    <scope>IDENTIFICATION</scope>
    <source>
        <strain evidence="4">BB02</strain>
    </source>
</reference>
<dbReference type="InterPro" id="IPR042237">
    <property type="entry name" value="PTRHD1"/>
</dbReference>
<comment type="catalytic activity">
    <reaction evidence="3">
        <text>an N-acyl-L-alpha-aminoacyl-tRNA + H2O = an N-acyl-L-amino acid + a tRNA + H(+)</text>
        <dbReference type="Rhea" id="RHEA:54448"/>
        <dbReference type="Rhea" id="RHEA-COMP:10123"/>
        <dbReference type="Rhea" id="RHEA-COMP:13883"/>
        <dbReference type="ChEBI" id="CHEBI:15377"/>
        <dbReference type="ChEBI" id="CHEBI:15378"/>
        <dbReference type="ChEBI" id="CHEBI:59874"/>
        <dbReference type="ChEBI" id="CHEBI:78442"/>
        <dbReference type="ChEBI" id="CHEBI:138191"/>
        <dbReference type="EC" id="3.1.1.29"/>
    </reaction>
</comment>
<dbReference type="RefSeq" id="XP_013082182.1">
    <property type="nucleotide sequence ID" value="XM_013226728.2"/>
</dbReference>
<sequence length="121" mass="13660">MAAANSIVQYVVVRGDLASVLKWPTGALIAQACHACTAVIHQNYKDDVTQEYLSDLDRMHKIILEAKDADALNLLAENLIKNNIIHKLWIEQPENIPTCLAVKPYRKNDVSSHFKAFKLYK</sequence>
<organism evidence="4 5">
    <name type="scientific">Biomphalaria glabrata</name>
    <name type="common">Bloodfluke planorb</name>
    <name type="synonym">Freshwater snail</name>
    <dbReference type="NCBI Taxonomy" id="6526"/>
    <lineage>
        <taxon>Eukaryota</taxon>
        <taxon>Metazoa</taxon>
        <taxon>Spiralia</taxon>
        <taxon>Lophotrochozoa</taxon>
        <taxon>Mollusca</taxon>
        <taxon>Gastropoda</taxon>
        <taxon>Heterobranchia</taxon>
        <taxon>Euthyneura</taxon>
        <taxon>Panpulmonata</taxon>
        <taxon>Hygrophila</taxon>
        <taxon>Lymnaeoidea</taxon>
        <taxon>Planorbidae</taxon>
        <taxon>Biomphalaria</taxon>
    </lineage>
</organism>
<evidence type="ECO:0000313" key="7">
    <source>
        <dbReference type="RefSeq" id="XP_013082182.1"/>
    </source>
</evidence>
<gene>
    <name evidence="4" type="primary">106067541</name>
    <name evidence="7" type="synonym">LOC106067541</name>
</gene>
<dbReference type="OrthoDB" id="201213at2759"/>
<dbReference type="EC" id="3.1.1.29" evidence="1"/>
<reference evidence="7" key="2">
    <citation type="submission" date="2025-04" db="UniProtKB">
        <authorList>
            <consortium name="RefSeq"/>
        </authorList>
    </citation>
    <scope>IDENTIFICATION</scope>
</reference>
<evidence type="ECO:0000313" key="4">
    <source>
        <dbReference type="EnsemblMetazoa" id="BGLB007802-PB"/>
    </source>
</evidence>
<keyword evidence="6" id="KW-1185">Reference proteome</keyword>
<dbReference type="CDD" id="cd02429">
    <property type="entry name" value="PTH2_like"/>
    <property type="match status" value="1"/>
</dbReference>
<dbReference type="Gene3D" id="3.40.1490.10">
    <property type="entry name" value="Bit1"/>
    <property type="match status" value="1"/>
</dbReference>
<accession>A0A2C9JTF3</accession>
<dbReference type="InterPro" id="IPR002833">
    <property type="entry name" value="PTH2"/>
</dbReference>
<dbReference type="OMA" id="AIIAQCC"/>